<dbReference type="InterPro" id="IPR052951">
    <property type="entry name" value="Tellurite_res_ion_channel"/>
</dbReference>
<keyword evidence="3 5" id="KW-1133">Transmembrane helix</keyword>
<feature type="transmembrane region" description="Helical" evidence="5">
    <location>
        <begin position="113"/>
        <end position="136"/>
    </location>
</feature>
<dbReference type="InterPro" id="IPR038665">
    <property type="entry name" value="Voltage-dep_anion_channel_sf"/>
</dbReference>
<dbReference type="InterPro" id="IPR004695">
    <property type="entry name" value="SLAC1/Mae1/Ssu1/TehA"/>
</dbReference>
<dbReference type="GO" id="GO:0005886">
    <property type="term" value="C:plasma membrane"/>
    <property type="evidence" value="ECO:0007669"/>
    <property type="project" value="TreeGrafter"/>
</dbReference>
<dbReference type="Gene3D" id="1.50.10.150">
    <property type="entry name" value="Voltage-dependent anion channel"/>
    <property type="match status" value="1"/>
</dbReference>
<feature type="transmembrane region" description="Helical" evidence="5">
    <location>
        <begin position="21"/>
        <end position="41"/>
    </location>
</feature>
<feature type="transmembrane region" description="Helical" evidence="5">
    <location>
        <begin position="47"/>
        <end position="66"/>
    </location>
</feature>
<dbReference type="PANTHER" id="PTHR37955">
    <property type="entry name" value="TELLURITE RESISTANCE PROTEIN TEHA"/>
    <property type="match status" value="1"/>
</dbReference>
<feature type="transmembrane region" description="Helical" evidence="5">
    <location>
        <begin position="174"/>
        <end position="196"/>
    </location>
</feature>
<gene>
    <name evidence="6" type="ordered locus">Dshi_2524</name>
</gene>
<dbReference type="PANTHER" id="PTHR37955:SF1">
    <property type="entry name" value="DEP DOMAIN-CONTAINING PROTEIN"/>
    <property type="match status" value="1"/>
</dbReference>
<comment type="subcellular location">
    <subcellularLocation>
        <location evidence="1">Membrane</location>
        <topology evidence="1">Multi-pass membrane protein</topology>
    </subcellularLocation>
</comment>
<dbReference type="RefSeq" id="WP_012179185.1">
    <property type="nucleotide sequence ID" value="NC_009952.1"/>
</dbReference>
<dbReference type="GO" id="GO:0046583">
    <property type="term" value="F:monoatomic cation efflux transmembrane transporter activity"/>
    <property type="evidence" value="ECO:0007669"/>
    <property type="project" value="TreeGrafter"/>
</dbReference>
<dbReference type="STRING" id="398580.Dshi_2524"/>
<evidence type="ECO:0000256" key="4">
    <source>
        <dbReference type="ARBA" id="ARBA00023136"/>
    </source>
</evidence>
<evidence type="ECO:0000256" key="1">
    <source>
        <dbReference type="ARBA" id="ARBA00004141"/>
    </source>
</evidence>
<organism evidence="6 7">
    <name type="scientific">Dinoroseobacter shibae (strain DSM 16493 / NCIMB 14021 / DFL 12)</name>
    <dbReference type="NCBI Taxonomy" id="398580"/>
    <lineage>
        <taxon>Bacteria</taxon>
        <taxon>Pseudomonadati</taxon>
        <taxon>Pseudomonadota</taxon>
        <taxon>Alphaproteobacteria</taxon>
        <taxon>Rhodobacterales</taxon>
        <taxon>Roseobacteraceae</taxon>
        <taxon>Dinoroseobacter</taxon>
    </lineage>
</organism>
<evidence type="ECO:0000256" key="2">
    <source>
        <dbReference type="ARBA" id="ARBA00022692"/>
    </source>
</evidence>
<protein>
    <submittedName>
        <fullName evidence="6">Putative C4-dicarboxylate transporter / malic acid transport protein</fullName>
    </submittedName>
</protein>
<dbReference type="AlphaFoldDB" id="A8LSQ8"/>
<dbReference type="Proteomes" id="UP000006833">
    <property type="component" value="Chromosome"/>
</dbReference>
<evidence type="ECO:0000256" key="5">
    <source>
        <dbReference type="SAM" id="Phobius"/>
    </source>
</evidence>
<accession>A8LSQ8</accession>
<dbReference type="CDD" id="cd09323">
    <property type="entry name" value="TDT_SLAC1_like"/>
    <property type="match status" value="1"/>
</dbReference>
<dbReference type="EMBL" id="CP000830">
    <property type="protein sequence ID" value="ABV94257.1"/>
    <property type="molecule type" value="Genomic_DNA"/>
</dbReference>
<dbReference type="KEGG" id="dsh:Dshi_2524"/>
<evidence type="ECO:0000313" key="7">
    <source>
        <dbReference type="Proteomes" id="UP000006833"/>
    </source>
</evidence>
<feature type="transmembrane region" description="Helical" evidence="5">
    <location>
        <begin position="87"/>
        <end position="107"/>
    </location>
</feature>
<dbReference type="Pfam" id="PF03595">
    <property type="entry name" value="SLAC1"/>
    <property type="match status" value="1"/>
</dbReference>
<proteinExistence type="predicted"/>
<keyword evidence="7" id="KW-1185">Reference proteome</keyword>
<name>A8LSQ8_DINSH</name>
<feature type="transmembrane region" description="Helical" evidence="5">
    <location>
        <begin position="208"/>
        <end position="226"/>
    </location>
</feature>
<evidence type="ECO:0000313" key="6">
    <source>
        <dbReference type="EMBL" id="ABV94257.1"/>
    </source>
</evidence>
<feature type="transmembrane region" description="Helical" evidence="5">
    <location>
        <begin position="232"/>
        <end position="252"/>
    </location>
</feature>
<reference evidence="7" key="1">
    <citation type="journal article" date="2010" name="ISME J.">
        <title>The complete genome sequence of the algal symbiont Dinoroseobacter shibae: a hitchhiker's guide to life in the sea.</title>
        <authorList>
            <person name="Wagner-Dobler I."/>
            <person name="Ballhausen B."/>
            <person name="Berger M."/>
            <person name="Brinkhoff T."/>
            <person name="Buchholz I."/>
            <person name="Bunk B."/>
            <person name="Cypionka H."/>
            <person name="Daniel R."/>
            <person name="Drepper T."/>
            <person name="Gerdts G."/>
            <person name="Hahnke S."/>
            <person name="Han C."/>
            <person name="Jahn D."/>
            <person name="Kalhoefer D."/>
            <person name="Kiss H."/>
            <person name="Klenk H.P."/>
            <person name="Kyrpides N."/>
            <person name="Liebl W."/>
            <person name="Liesegang H."/>
            <person name="Meincke L."/>
            <person name="Pati A."/>
            <person name="Petersen J."/>
            <person name="Piekarski T."/>
            <person name="Pommerenke C."/>
            <person name="Pradella S."/>
            <person name="Pukall R."/>
            <person name="Rabus R."/>
            <person name="Stackebrandt E."/>
            <person name="Thole S."/>
            <person name="Thompson L."/>
            <person name="Tielen P."/>
            <person name="Tomasch J."/>
            <person name="von Jan M."/>
            <person name="Wanphrut N."/>
            <person name="Wichels A."/>
            <person name="Zech H."/>
            <person name="Simon M."/>
        </authorList>
    </citation>
    <scope>NUCLEOTIDE SEQUENCE [LARGE SCALE GENOMIC DNA]</scope>
    <source>
        <strain evidence="7">DSM 16493 / NCIMB 14021 / DFL 12</strain>
    </source>
</reference>
<sequence length="325" mass="34378">MSTDANPGDASAAPQPWLAHYPITVFGITMGVLGLALALRAGGFEGASVAITVLGALVLILLGALYGLKSLRHSAFVAQEWHHPVRLAFFPAANISILLLSLLLQSGMPVLSAALWIIGAVVQAILTVVIVSAWISHRAFGPAMLSPAWFIPAVANVILPLGGGHLGYLEVSWYFFSVGLLFWLILLTLVFNRLIFHDPLPGKLRPTLVILIAPPSVGFLAWLALNGGQIDALAHVLLSTGVFFAALVAVQVPALLRLPFAMSFWALSFPLAALTTAMFRYADLSGSGMHRAAGLVLLCLLGLTILGLGLRTIRAAMAGEICQPE</sequence>
<keyword evidence="2 5" id="KW-0812">Transmembrane</keyword>
<dbReference type="HOGENOM" id="CLU_044414_0_0_5"/>
<feature type="transmembrane region" description="Helical" evidence="5">
    <location>
        <begin position="288"/>
        <end position="310"/>
    </location>
</feature>
<keyword evidence="4 5" id="KW-0472">Membrane</keyword>
<dbReference type="eggNOG" id="COG1275">
    <property type="taxonomic scope" value="Bacteria"/>
</dbReference>
<dbReference type="OrthoDB" id="958273at2"/>
<feature type="transmembrane region" description="Helical" evidence="5">
    <location>
        <begin position="148"/>
        <end position="168"/>
    </location>
</feature>
<evidence type="ECO:0000256" key="3">
    <source>
        <dbReference type="ARBA" id="ARBA00022989"/>
    </source>
</evidence>